<feature type="compositionally biased region" description="Polar residues" evidence="1">
    <location>
        <begin position="152"/>
        <end position="162"/>
    </location>
</feature>
<dbReference type="OrthoDB" id="2507256at2759"/>
<feature type="region of interest" description="Disordered" evidence="1">
    <location>
        <begin position="36"/>
        <end position="58"/>
    </location>
</feature>
<feature type="region of interest" description="Disordered" evidence="1">
    <location>
        <begin position="800"/>
        <end position="825"/>
    </location>
</feature>
<feature type="compositionally biased region" description="Polar residues" evidence="1">
    <location>
        <begin position="226"/>
        <end position="247"/>
    </location>
</feature>
<organism evidence="2 3">
    <name type="scientific">Puccinia striiformis f. sp. tritici PST-78</name>
    <dbReference type="NCBI Taxonomy" id="1165861"/>
    <lineage>
        <taxon>Eukaryota</taxon>
        <taxon>Fungi</taxon>
        <taxon>Dikarya</taxon>
        <taxon>Basidiomycota</taxon>
        <taxon>Pucciniomycotina</taxon>
        <taxon>Pucciniomycetes</taxon>
        <taxon>Pucciniales</taxon>
        <taxon>Pucciniaceae</taxon>
        <taxon>Puccinia</taxon>
    </lineage>
</organism>
<gene>
    <name evidence="2" type="ORF">PSTG_04343</name>
</gene>
<evidence type="ECO:0000313" key="2">
    <source>
        <dbReference type="EMBL" id="KNF02437.1"/>
    </source>
</evidence>
<keyword evidence="3" id="KW-1185">Reference proteome</keyword>
<dbReference type="PANTHER" id="PTHR33246:SF51">
    <property type="entry name" value="MYB_SANT-LIKE DOMAIN-CONTAINING PROTEIN"/>
    <property type="match status" value="1"/>
</dbReference>
<evidence type="ECO:0000313" key="3">
    <source>
        <dbReference type="Proteomes" id="UP000054564"/>
    </source>
</evidence>
<name>A0A0L0VT90_9BASI</name>
<feature type="region of interest" description="Disordered" evidence="1">
    <location>
        <begin position="900"/>
        <end position="923"/>
    </location>
</feature>
<reference evidence="3" key="1">
    <citation type="submission" date="2014-03" db="EMBL/GenBank/DDBJ databases">
        <title>The Genome Sequence of Puccinia striiformis f. sp. tritici PST-78.</title>
        <authorList>
            <consortium name="The Broad Institute Genome Sequencing Platform"/>
            <person name="Cuomo C."/>
            <person name="Hulbert S."/>
            <person name="Chen X."/>
            <person name="Walker B."/>
            <person name="Young S.K."/>
            <person name="Zeng Q."/>
            <person name="Gargeya S."/>
            <person name="Fitzgerald M."/>
            <person name="Haas B."/>
            <person name="Abouelleil A."/>
            <person name="Alvarado L."/>
            <person name="Arachchi H.M."/>
            <person name="Berlin A.M."/>
            <person name="Chapman S.B."/>
            <person name="Goldberg J."/>
            <person name="Griggs A."/>
            <person name="Gujja S."/>
            <person name="Hansen M."/>
            <person name="Howarth C."/>
            <person name="Imamovic A."/>
            <person name="Larimer J."/>
            <person name="McCowan C."/>
            <person name="Montmayeur A."/>
            <person name="Murphy C."/>
            <person name="Neiman D."/>
            <person name="Pearson M."/>
            <person name="Priest M."/>
            <person name="Roberts A."/>
            <person name="Saif S."/>
            <person name="Shea T."/>
            <person name="Sisk P."/>
            <person name="Sykes S."/>
            <person name="Wortman J."/>
            <person name="Nusbaum C."/>
            <person name="Birren B."/>
        </authorList>
    </citation>
    <scope>NUCLEOTIDE SEQUENCE [LARGE SCALE GENOMIC DNA]</scope>
    <source>
        <strain evidence="3">race PST-78</strain>
    </source>
</reference>
<feature type="compositionally biased region" description="Polar residues" evidence="1">
    <location>
        <begin position="559"/>
        <end position="574"/>
    </location>
</feature>
<feature type="compositionally biased region" description="Basic and acidic residues" evidence="1">
    <location>
        <begin position="635"/>
        <end position="652"/>
    </location>
</feature>
<feature type="region of interest" description="Disordered" evidence="1">
    <location>
        <begin position="843"/>
        <end position="878"/>
    </location>
</feature>
<dbReference type="AlphaFoldDB" id="A0A0L0VT90"/>
<comment type="caution">
    <text evidence="2">The sequence shown here is derived from an EMBL/GenBank/DDBJ whole genome shotgun (WGS) entry which is preliminary data.</text>
</comment>
<dbReference type="EMBL" id="AJIL01000023">
    <property type="protein sequence ID" value="KNF02437.1"/>
    <property type="molecule type" value="Genomic_DNA"/>
</dbReference>
<feature type="region of interest" description="Disordered" evidence="1">
    <location>
        <begin position="559"/>
        <end position="675"/>
    </location>
</feature>
<sequence length="1039" mass="114360">MPSRYVDPQHQSVTPNNRLIGLNSNVAATSHINMQLATAGPSSGPPQTTDDTPEHQHSNLDSEFRFFDQHVLDVLLQATRFHFDDYMSEAACERFLADEKQKLARLGNRFGFQTSIIGRFMSRLLGLTAPGPHPHLTPLHHIAGTVPPPATPRTSRFTNQPLHSPPSSPNQTRAPASPRSAGNVAPGQYVSIVQHTGLLNRSHVDRSKPCSSLFNISLRAMPLHSSLGQEGTANPTSFRRSQATPSTPVGLARSQRFRSADFENICNYLESPHHYNELFANGAHTTFGVGNQSKSTSFDTFADWMNELNPDLKLTRRGLSLRLTSYKRAYTKAKDYEHLTHEGGNEGHGKEILEQICPCFERLDRIFNNQADMTPIMPGDQALRPNPIITGTNGLAGHTVLTLAMVFFGCVGCDMWRQENLWAHESDRGLNIVMRGSDNHKLHVLVSDYCSSTTRFRATAGSRRHEKLVRKIGAGLHKKNVTGPRSHFDKRKIWLAGSQTSSTTCNHLQPPGLWELTSFGERAGLLRWLSKRPKLQAALREPTPFGTYTRFTQIAMDNGSQIDPSLSQTPSALSSAEHPLPSGQLQSTATASNRNPSPSNPKQTGKKRAQGKGGARTKQPALLVTRLQLAKSKRDHQQAIRDMMKDQDDPPPKKVTRARMAKSGKASPNEDGGKHFVRNDFENICTYLETDQHFTDLFGDGSKTTISATKQSKVKAFNNKYISAKHRQDGTGGGVEEEDGAKPLAEILDEMCPCFERINAIFREKANVTPMFEFDHSMIDATVDVDDSDISSEEIFLDGWEPTQTPADPRAHSLAGAGTTPITDLDGDTDDFNSTLPDLADLFGSSGAGMSPITPAAGRSPSRGPPPPHPTSAPATMLNLPGPPAPGSPMLHLAMVRQLSRGSRGGAPDPNARGTNAPDPKSKMSLANSFAQANERKFDILDKQIATEARRWEEAESRAERERDREVSKQKAENALMEKRLNLEEARIRRQDDLEQAKAAAALAKEDTLRNEKKAMVNEMLQAGRSYTEIAALVRLVFN</sequence>
<dbReference type="Proteomes" id="UP000054564">
    <property type="component" value="Unassembled WGS sequence"/>
</dbReference>
<accession>A0A0L0VT90</accession>
<protein>
    <submittedName>
        <fullName evidence="2">Uncharacterized protein</fullName>
    </submittedName>
</protein>
<feature type="region of interest" description="Disordered" evidence="1">
    <location>
        <begin position="139"/>
        <end position="184"/>
    </location>
</feature>
<feature type="compositionally biased region" description="Polar residues" evidence="1">
    <location>
        <begin position="583"/>
        <end position="601"/>
    </location>
</feature>
<feature type="region of interest" description="Disordered" evidence="1">
    <location>
        <begin position="226"/>
        <end position="250"/>
    </location>
</feature>
<dbReference type="PANTHER" id="PTHR33246">
    <property type="entry name" value="CCHC-TYPE DOMAIN-CONTAINING PROTEIN"/>
    <property type="match status" value="1"/>
</dbReference>
<proteinExistence type="predicted"/>
<evidence type="ECO:0000256" key="1">
    <source>
        <dbReference type="SAM" id="MobiDB-lite"/>
    </source>
</evidence>